<comment type="function">
    <text evidence="1">Core subunit of the mitochondrial membrane respiratory chain NADH dehydrogenase (Complex I) that is believed to belong to the minimal assembly required for catalysis. Complex I functions in the transfer of electrons from NADH to the respiratory chain. The immediate electron acceptor for the enzyme is believed to be ubiquinone.</text>
</comment>
<evidence type="ECO:0000256" key="16">
    <source>
        <dbReference type="ARBA" id="ARBA00023136"/>
    </source>
</evidence>
<evidence type="ECO:0000256" key="4">
    <source>
        <dbReference type="ARBA" id="ARBA00012944"/>
    </source>
</evidence>
<keyword evidence="13" id="KW-0520">NAD</keyword>
<dbReference type="EC" id="7.1.1.2" evidence="4"/>
<evidence type="ECO:0000256" key="6">
    <source>
        <dbReference type="ARBA" id="ARBA00022448"/>
    </source>
</evidence>
<dbReference type="GO" id="GO:0008137">
    <property type="term" value="F:NADH dehydrogenase (ubiquinone) activity"/>
    <property type="evidence" value="ECO:0007669"/>
    <property type="project" value="UniProtKB-EC"/>
</dbReference>
<dbReference type="Pfam" id="PF00361">
    <property type="entry name" value="Proton_antipo_M"/>
    <property type="match status" value="1"/>
</dbReference>
<dbReference type="PANTHER" id="PTHR46552">
    <property type="entry name" value="NADH-UBIQUINONE OXIDOREDUCTASE CHAIN 2"/>
    <property type="match status" value="1"/>
</dbReference>
<feature type="transmembrane region" description="Helical" evidence="19">
    <location>
        <begin position="188"/>
        <end position="217"/>
    </location>
</feature>
<evidence type="ECO:0000256" key="5">
    <source>
        <dbReference type="ARBA" id="ARBA00021008"/>
    </source>
</evidence>
<protein>
    <recommendedName>
        <fullName evidence="5">NADH-ubiquinone oxidoreductase chain 2</fullName>
        <ecNumber evidence="4">7.1.1.2</ecNumber>
    </recommendedName>
    <alternativeName>
        <fullName evidence="17">NADH dehydrogenase subunit 2</fullName>
    </alternativeName>
</protein>
<evidence type="ECO:0000256" key="14">
    <source>
        <dbReference type="ARBA" id="ARBA00023075"/>
    </source>
</evidence>
<evidence type="ECO:0000256" key="18">
    <source>
        <dbReference type="ARBA" id="ARBA00049551"/>
    </source>
</evidence>
<comment type="similarity">
    <text evidence="3">Belongs to the complex I subunit 2 family.</text>
</comment>
<keyword evidence="7" id="KW-0679">Respiratory chain</keyword>
<reference evidence="21" key="1">
    <citation type="submission" date="2023-11" db="EMBL/GenBank/DDBJ databases">
        <authorList>
            <person name="Zhao W."/>
        </authorList>
    </citation>
    <scope>NUCLEOTIDE SEQUENCE</scope>
</reference>
<feature type="transmembrane region" description="Helical" evidence="19">
    <location>
        <begin position="12"/>
        <end position="33"/>
    </location>
</feature>
<keyword evidence="10" id="KW-1278">Translocase</keyword>
<dbReference type="PANTHER" id="PTHR46552:SF1">
    <property type="entry name" value="NADH-UBIQUINONE OXIDOREDUCTASE CHAIN 2"/>
    <property type="match status" value="1"/>
</dbReference>
<evidence type="ECO:0000256" key="8">
    <source>
        <dbReference type="ARBA" id="ARBA00022692"/>
    </source>
</evidence>
<feature type="domain" description="NADH:quinone oxidoreductase/Mrp antiporter transmembrane" evidence="20">
    <location>
        <begin position="35"/>
        <end position="281"/>
    </location>
</feature>
<evidence type="ECO:0000313" key="21">
    <source>
        <dbReference type="EMBL" id="WXG26346.1"/>
    </source>
</evidence>
<evidence type="ECO:0000256" key="11">
    <source>
        <dbReference type="ARBA" id="ARBA00022982"/>
    </source>
</evidence>
<dbReference type="EMBL" id="OR858650">
    <property type="protein sequence ID" value="WXG26346.1"/>
    <property type="molecule type" value="Genomic_DNA"/>
</dbReference>
<feature type="transmembrane region" description="Helical" evidence="19">
    <location>
        <begin position="99"/>
        <end position="119"/>
    </location>
</feature>
<keyword evidence="16 19" id="KW-0472">Membrane</keyword>
<feature type="transmembrane region" description="Helical" evidence="19">
    <location>
        <begin position="69"/>
        <end position="87"/>
    </location>
</feature>
<keyword evidence="9" id="KW-0999">Mitochondrion inner membrane</keyword>
<dbReference type="GO" id="GO:0005743">
    <property type="term" value="C:mitochondrial inner membrane"/>
    <property type="evidence" value="ECO:0007669"/>
    <property type="project" value="UniProtKB-SubCell"/>
</dbReference>
<gene>
    <name evidence="21" type="primary">ND2</name>
</gene>
<feature type="transmembrane region" description="Helical" evidence="19">
    <location>
        <begin position="238"/>
        <end position="258"/>
    </location>
</feature>
<evidence type="ECO:0000256" key="2">
    <source>
        <dbReference type="ARBA" id="ARBA00004448"/>
    </source>
</evidence>
<evidence type="ECO:0000256" key="12">
    <source>
        <dbReference type="ARBA" id="ARBA00022989"/>
    </source>
</evidence>
<name>A0AAU6PBF7_9ACAR</name>
<evidence type="ECO:0000256" key="9">
    <source>
        <dbReference type="ARBA" id="ARBA00022792"/>
    </source>
</evidence>
<evidence type="ECO:0000256" key="1">
    <source>
        <dbReference type="ARBA" id="ARBA00003257"/>
    </source>
</evidence>
<evidence type="ECO:0000256" key="19">
    <source>
        <dbReference type="SAM" id="Phobius"/>
    </source>
</evidence>
<evidence type="ECO:0000256" key="17">
    <source>
        <dbReference type="ARBA" id="ARBA00031028"/>
    </source>
</evidence>
<keyword evidence="14" id="KW-0830">Ubiquinone</keyword>
<geneLocation type="mitochondrion" evidence="21"/>
<evidence type="ECO:0000256" key="7">
    <source>
        <dbReference type="ARBA" id="ARBA00022660"/>
    </source>
</evidence>
<keyword evidence="8 19" id="KW-0812">Transmembrane</keyword>
<dbReference type="GO" id="GO:0006120">
    <property type="term" value="P:mitochondrial electron transport, NADH to ubiquinone"/>
    <property type="evidence" value="ECO:0007669"/>
    <property type="project" value="TreeGrafter"/>
</dbReference>
<comment type="catalytic activity">
    <reaction evidence="18">
        <text>a ubiquinone + NADH + 5 H(+)(in) = a ubiquinol + NAD(+) + 4 H(+)(out)</text>
        <dbReference type="Rhea" id="RHEA:29091"/>
        <dbReference type="Rhea" id="RHEA-COMP:9565"/>
        <dbReference type="Rhea" id="RHEA-COMP:9566"/>
        <dbReference type="ChEBI" id="CHEBI:15378"/>
        <dbReference type="ChEBI" id="CHEBI:16389"/>
        <dbReference type="ChEBI" id="CHEBI:17976"/>
        <dbReference type="ChEBI" id="CHEBI:57540"/>
        <dbReference type="ChEBI" id="CHEBI:57945"/>
        <dbReference type="EC" id="7.1.1.2"/>
    </reaction>
</comment>
<comment type="subcellular location">
    <subcellularLocation>
        <location evidence="2">Mitochondrion inner membrane</location>
        <topology evidence="2">Multi-pass membrane protein</topology>
    </subcellularLocation>
</comment>
<dbReference type="InterPro" id="IPR050175">
    <property type="entry name" value="Complex_I_Subunit_2"/>
</dbReference>
<feature type="transmembrane region" description="Helical" evidence="19">
    <location>
        <begin position="270"/>
        <end position="290"/>
    </location>
</feature>
<organism evidence="21">
    <name type="scientific">Amblyseiulella paraheveae</name>
    <dbReference type="NCBI Taxonomy" id="3049516"/>
    <lineage>
        <taxon>Eukaryota</taxon>
        <taxon>Metazoa</taxon>
        <taxon>Ecdysozoa</taxon>
        <taxon>Arthropoda</taxon>
        <taxon>Chelicerata</taxon>
        <taxon>Arachnida</taxon>
        <taxon>Acari</taxon>
        <taxon>Parasitiformes</taxon>
        <taxon>Mesostigmata</taxon>
        <taxon>Gamasina</taxon>
        <taxon>Phytoseioidea</taxon>
        <taxon>Phytoseiidae</taxon>
        <taxon>Amblyseiinae</taxon>
        <taxon>Amblyseiulella</taxon>
    </lineage>
</organism>
<sequence>MLLFKKGNLVMISFSLFKNMIMFMYFTCIVMGLSSNSWFFLWVCLEFNMLLFIPMFYKLSLNIINSLIKYFVIQSLSSMIFLLSIVMKMTYLDCLMMNLLLFLSLWIKMGFFPFSSWYFQISENMNWSIWFLLNTFQKLIPLWVVSFVFVDLKLIMCLMLMNSIYSFIEIWNQSSLRWMINASSMNHFNWMLLSFNSLLPVWEIYFIIYSLISYILLKFLKKNNWGSLLNMLNMKSKYMNFMFLIIMLNFMGIPPMAGFYVKLLILKTNLSMFMCLMLIFSNFILMNFALF</sequence>
<evidence type="ECO:0000256" key="3">
    <source>
        <dbReference type="ARBA" id="ARBA00007012"/>
    </source>
</evidence>
<dbReference type="AlphaFoldDB" id="A0AAU6PBF7"/>
<keyword evidence="15 21" id="KW-0496">Mitochondrion</keyword>
<accession>A0AAU6PBF7</accession>
<evidence type="ECO:0000256" key="13">
    <source>
        <dbReference type="ARBA" id="ARBA00023027"/>
    </source>
</evidence>
<evidence type="ECO:0000256" key="10">
    <source>
        <dbReference type="ARBA" id="ARBA00022967"/>
    </source>
</evidence>
<keyword evidence="11" id="KW-0249">Electron transport</keyword>
<keyword evidence="6" id="KW-0813">Transport</keyword>
<evidence type="ECO:0000256" key="15">
    <source>
        <dbReference type="ARBA" id="ARBA00023128"/>
    </source>
</evidence>
<dbReference type="InterPro" id="IPR001750">
    <property type="entry name" value="ND/Mrp_TM"/>
</dbReference>
<feature type="transmembrane region" description="Helical" evidence="19">
    <location>
        <begin position="140"/>
        <end position="168"/>
    </location>
</feature>
<proteinExistence type="inferred from homology"/>
<evidence type="ECO:0000259" key="20">
    <source>
        <dbReference type="Pfam" id="PF00361"/>
    </source>
</evidence>
<keyword evidence="12 19" id="KW-1133">Transmembrane helix</keyword>